<dbReference type="AlphaFoldDB" id="A0AAN7U4Y2"/>
<organism evidence="1 2">
    <name type="scientific">Xylaria bambusicola</name>
    <dbReference type="NCBI Taxonomy" id="326684"/>
    <lineage>
        <taxon>Eukaryota</taxon>
        <taxon>Fungi</taxon>
        <taxon>Dikarya</taxon>
        <taxon>Ascomycota</taxon>
        <taxon>Pezizomycotina</taxon>
        <taxon>Sordariomycetes</taxon>
        <taxon>Xylariomycetidae</taxon>
        <taxon>Xylariales</taxon>
        <taxon>Xylariaceae</taxon>
        <taxon>Xylaria</taxon>
    </lineage>
</organism>
<dbReference type="Proteomes" id="UP001305414">
    <property type="component" value="Unassembled WGS sequence"/>
</dbReference>
<gene>
    <name evidence="1" type="ORF">RRF57_001456</name>
</gene>
<evidence type="ECO:0000313" key="2">
    <source>
        <dbReference type="Proteomes" id="UP001305414"/>
    </source>
</evidence>
<sequence>MSMPLAHLGSDRLVWWTRPDYDHNIPLGSSILGKRAKPPLGYTFWMRTALVFEVSVSGALTAGDNKPEETT</sequence>
<evidence type="ECO:0000313" key="1">
    <source>
        <dbReference type="EMBL" id="KAK5625740.1"/>
    </source>
</evidence>
<dbReference type="EMBL" id="JAWHQM010000002">
    <property type="protein sequence ID" value="KAK5625740.1"/>
    <property type="molecule type" value="Genomic_DNA"/>
</dbReference>
<proteinExistence type="predicted"/>
<accession>A0AAN7U4Y2</accession>
<reference evidence="1 2" key="1">
    <citation type="submission" date="2023-10" db="EMBL/GenBank/DDBJ databases">
        <title>Draft genome sequence of Xylaria bambusicola isolate GMP-LS, the root and basal stem rot pathogen of sugarcane in Indonesia.</title>
        <authorList>
            <person name="Selvaraj P."/>
            <person name="Muralishankar V."/>
            <person name="Muruganantham S."/>
            <person name="Sp S."/>
            <person name="Haryani S."/>
            <person name="Lau K.J.X."/>
            <person name="Naqvi N.I."/>
        </authorList>
    </citation>
    <scope>NUCLEOTIDE SEQUENCE [LARGE SCALE GENOMIC DNA]</scope>
    <source>
        <strain evidence="1">GMP-LS</strain>
    </source>
</reference>
<comment type="caution">
    <text evidence="1">The sequence shown here is derived from an EMBL/GenBank/DDBJ whole genome shotgun (WGS) entry which is preliminary data.</text>
</comment>
<protein>
    <submittedName>
        <fullName evidence="1">Uncharacterized protein</fullName>
    </submittedName>
</protein>
<keyword evidence="2" id="KW-1185">Reference proteome</keyword>
<name>A0AAN7U4Y2_9PEZI</name>